<dbReference type="InterPro" id="IPR001590">
    <property type="entry name" value="Peptidase_M12B"/>
</dbReference>
<keyword evidence="1" id="KW-0645">Protease</keyword>
<organism evidence="7 8">
    <name type="scientific">Amblyomma americanum</name>
    <name type="common">Lone star tick</name>
    <dbReference type="NCBI Taxonomy" id="6943"/>
    <lineage>
        <taxon>Eukaryota</taxon>
        <taxon>Metazoa</taxon>
        <taxon>Ecdysozoa</taxon>
        <taxon>Arthropoda</taxon>
        <taxon>Chelicerata</taxon>
        <taxon>Arachnida</taxon>
        <taxon>Acari</taxon>
        <taxon>Parasitiformes</taxon>
        <taxon>Ixodida</taxon>
        <taxon>Ixodoidea</taxon>
        <taxon>Ixodidae</taxon>
        <taxon>Amblyomminae</taxon>
        <taxon>Amblyomma</taxon>
    </lineage>
</organism>
<comment type="caution">
    <text evidence="7">The sequence shown here is derived from an EMBL/GenBank/DDBJ whole genome shotgun (WGS) entry which is preliminary data.</text>
</comment>
<feature type="binding site" evidence="5">
    <location>
        <position position="112"/>
    </location>
    <ligand>
        <name>Zn(2+)</name>
        <dbReference type="ChEBI" id="CHEBI:29105"/>
        <note>catalytic</note>
    </ligand>
</feature>
<dbReference type="AlphaFoldDB" id="A0AAQ4EN39"/>
<keyword evidence="3 5" id="KW-0862">Zinc</keyword>
<evidence type="ECO:0000256" key="4">
    <source>
        <dbReference type="ARBA" id="ARBA00023049"/>
    </source>
</evidence>
<dbReference type="GO" id="GO:0046872">
    <property type="term" value="F:metal ion binding"/>
    <property type="evidence" value="ECO:0007669"/>
    <property type="project" value="UniProtKB-KW"/>
</dbReference>
<dbReference type="SUPFAM" id="SSF55486">
    <property type="entry name" value="Metalloproteases ('zincins'), catalytic domain"/>
    <property type="match status" value="1"/>
</dbReference>
<dbReference type="Pfam" id="PF13688">
    <property type="entry name" value="Reprolysin_5"/>
    <property type="match status" value="1"/>
</dbReference>
<keyword evidence="5" id="KW-0479">Metal-binding</keyword>
<feature type="domain" description="Peptidase M12B" evidence="6">
    <location>
        <begin position="71"/>
        <end position="163"/>
    </location>
</feature>
<dbReference type="EMBL" id="JARKHS020013589">
    <property type="protein sequence ID" value="KAK8775873.1"/>
    <property type="molecule type" value="Genomic_DNA"/>
</dbReference>
<dbReference type="GO" id="GO:0004222">
    <property type="term" value="F:metalloendopeptidase activity"/>
    <property type="evidence" value="ECO:0007669"/>
    <property type="project" value="InterPro"/>
</dbReference>
<dbReference type="Proteomes" id="UP001321473">
    <property type="component" value="Unassembled WGS sequence"/>
</dbReference>
<keyword evidence="4" id="KW-0482">Metalloprotease</keyword>
<feature type="active site" evidence="5">
    <location>
        <position position="103"/>
    </location>
</feature>
<dbReference type="PANTHER" id="PTHR11905:SF159">
    <property type="entry name" value="ADAM METALLOPROTEASE"/>
    <property type="match status" value="1"/>
</dbReference>
<name>A0AAQ4EN39_AMBAM</name>
<evidence type="ECO:0000256" key="2">
    <source>
        <dbReference type="ARBA" id="ARBA00022801"/>
    </source>
</evidence>
<dbReference type="InterPro" id="IPR024079">
    <property type="entry name" value="MetalloPept_cat_dom_sf"/>
</dbReference>
<dbReference type="Gene3D" id="3.40.390.10">
    <property type="entry name" value="Collagenase (Catalytic Domain)"/>
    <property type="match status" value="1"/>
</dbReference>
<evidence type="ECO:0000313" key="7">
    <source>
        <dbReference type="EMBL" id="KAK8775873.1"/>
    </source>
</evidence>
<proteinExistence type="predicted"/>
<evidence type="ECO:0000256" key="1">
    <source>
        <dbReference type="ARBA" id="ARBA00022670"/>
    </source>
</evidence>
<sequence>MKYAAEFTVEAESYYKFVTADEIDGYESLLNIVKHVKSNNDSYGLYDLVYFATAYDMVAVQGSEKQTALAGYAFVGSACTSHREQLGEDTPKSYRMIRIMAHEMGHTLGCPHDGTAIEGIVKAFKPDATGCPWDDGYIMSYKEEDSRSMKFSSCCTYMIAQMT</sequence>
<comment type="caution">
    <text evidence="5">Lacks conserved residue(s) required for the propagation of feature annotation.</text>
</comment>
<feature type="binding site" evidence="5">
    <location>
        <position position="102"/>
    </location>
    <ligand>
        <name>Zn(2+)</name>
        <dbReference type="ChEBI" id="CHEBI:29105"/>
        <note>catalytic</note>
    </ligand>
</feature>
<accession>A0AAQ4EN39</accession>
<dbReference type="PANTHER" id="PTHR11905">
    <property type="entry name" value="ADAM A DISINTEGRIN AND METALLOPROTEASE DOMAIN"/>
    <property type="match status" value="1"/>
</dbReference>
<keyword evidence="2" id="KW-0378">Hydrolase</keyword>
<protein>
    <recommendedName>
        <fullName evidence="6">Peptidase M12B domain-containing protein</fullName>
    </recommendedName>
</protein>
<evidence type="ECO:0000313" key="8">
    <source>
        <dbReference type="Proteomes" id="UP001321473"/>
    </source>
</evidence>
<gene>
    <name evidence="7" type="ORF">V5799_030782</name>
</gene>
<keyword evidence="8" id="KW-1185">Reference proteome</keyword>
<dbReference type="PROSITE" id="PS50215">
    <property type="entry name" value="ADAM_MEPRO"/>
    <property type="match status" value="1"/>
</dbReference>
<dbReference type="GO" id="GO:0006509">
    <property type="term" value="P:membrane protein ectodomain proteolysis"/>
    <property type="evidence" value="ECO:0007669"/>
    <property type="project" value="TreeGrafter"/>
</dbReference>
<evidence type="ECO:0000256" key="5">
    <source>
        <dbReference type="PROSITE-ProRule" id="PRU00276"/>
    </source>
</evidence>
<feature type="non-terminal residue" evidence="7">
    <location>
        <position position="163"/>
    </location>
</feature>
<evidence type="ECO:0000256" key="3">
    <source>
        <dbReference type="ARBA" id="ARBA00022833"/>
    </source>
</evidence>
<evidence type="ECO:0000259" key="6">
    <source>
        <dbReference type="PROSITE" id="PS50215"/>
    </source>
</evidence>
<feature type="binding site" evidence="5">
    <location>
        <position position="106"/>
    </location>
    <ligand>
        <name>Zn(2+)</name>
        <dbReference type="ChEBI" id="CHEBI:29105"/>
        <note>catalytic</note>
    </ligand>
</feature>
<reference evidence="7 8" key="1">
    <citation type="journal article" date="2023" name="Arcadia Sci">
        <title>De novo assembly of a long-read Amblyomma americanum tick genome.</title>
        <authorList>
            <person name="Chou S."/>
            <person name="Poskanzer K.E."/>
            <person name="Rollins M."/>
            <person name="Thuy-Boun P.S."/>
        </authorList>
    </citation>
    <scope>NUCLEOTIDE SEQUENCE [LARGE SCALE GENOMIC DNA]</scope>
    <source>
        <strain evidence="7">F_SG_1</strain>
        <tissue evidence="7">Salivary glands</tissue>
    </source>
</reference>